<protein>
    <submittedName>
        <fullName evidence="1">Uncharacterized protein</fullName>
    </submittedName>
</protein>
<evidence type="ECO:0000313" key="1">
    <source>
        <dbReference type="EMBL" id="KAJ8647562.1"/>
    </source>
</evidence>
<dbReference type="EMBL" id="CM056809">
    <property type="protein sequence ID" value="KAJ8647562.1"/>
    <property type="molecule type" value="Genomic_DNA"/>
</dbReference>
<comment type="caution">
    <text evidence="1">The sequence shown here is derived from an EMBL/GenBank/DDBJ whole genome shotgun (WGS) entry which is preliminary data.</text>
</comment>
<name>A0ACC2MP87_PERAE</name>
<keyword evidence="2" id="KW-1185">Reference proteome</keyword>
<accession>A0ACC2MP87</accession>
<reference evidence="1 2" key="1">
    <citation type="journal article" date="2022" name="Hortic Res">
        <title>A haplotype resolved chromosomal level avocado genome allows analysis of novel avocado genes.</title>
        <authorList>
            <person name="Nath O."/>
            <person name="Fletcher S.J."/>
            <person name="Hayward A."/>
            <person name="Shaw L.M."/>
            <person name="Masouleh A.K."/>
            <person name="Furtado A."/>
            <person name="Henry R.J."/>
            <person name="Mitter N."/>
        </authorList>
    </citation>
    <scope>NUCLEOTIDE SEQUENCE [LARGE SCALE GENOMIC DNA]</scope>
    <source>
        <strain evidence="2">cv. Hass</strain>
    </source>
</reference>
<organism evidence="1 2">
    <name type="scientific">Persea americana</name>
    <name type="common">Avocado</name>
    <dbReference type="NCBI Taxonomy" id="3435"/>
    <lineage>
        <taxon>Eukaryota</taxon>
        <taxon>Viridiplantae</taxon>
        <taxon>Streptophyta</taxon>
        <taxon>Embryophyta</taxon>
        <taxon>Tracheophyta</taxon>
        <taxon>Spermatophyta</taxon>
        <taxon>Magnoliopsida</taxon>
        <taxon>Magnoliidae</taxon>
        <taxon>Laurales</taxon>
        <taxon>Lauraceae</taxon>
        <taxon>Persea</taxon>
    </lineage>
</organism>
<dbReference type="Proteomes" id="UP001234297">
    <property type="component" value="Chromosome 1"/>
</dbReference>
<gene>
    <name evidence="1" type="ORF">MRB53_000585</name>
</gene>
<evidence type="ECO:0000313" key="2">
    <source>
        <dbReference type="Proteomes" id="UP001234297"/>
    </source>
</evidence>
<proteinExistence type="predicted"/>
<sequence length="228" mass="25998">MLEKLRGKRLMFVGDSLNQNQWESMVCLQQSVIPLGKKSMNRVGSLSIFRAEMNVLLRESVKVNHMHEISYVPLRERRPSFIKGGLPSSGWNNPDGIKCAMETTPVLNMSMTLDVGTDWQMYAITANVTRSTKVPIYFLNITTLSEYRKDAHASVYTIRQGKMLTPEQKADPLTYADCIHWCLPDFIVCISKSEFSVFLVVEAVWFCSWVGFLSWDVLCVLKFSLVLV</sequence>